<dbReference type="GO" id="GO:0016301">
    <property type="term" value="F:kinase activity"/>
    <property type="evidence" value="ECO:0007669"/>
    <property type="project" value="UniProtKB-KW"/>
</dbReference>
<dbReference type="CDD" id="cd06225">
    <property type="entry name" value="HAMP"/>
    <property type="match status" value="1"/>
</dbReference>
<dbReference type="Pfam" id="PF02518">
    <property type="entry name" value="HATPase_c"/>
    <property type="match status" value="1"/>
</dbReference>
<dbReference type="PANTHER" id="PTHR45453">
    <property type="entry name" value="PHOSPHATE REGULON SENSOR PROTEIN PHOR"/>
    <property type="match status" value="1"/>
</dbReference>
<evidence type="ECO:0000256" key="9">
    <source>
        <dbReference type="ARBA" id="ARBA00023012"/>
    </source>
</evidence>
<evidence type="ECO:0000256" key="11">
    <source>
        <dbReference type="SAM" id="Phobius"/>
    </source>
</evidence>
<dbReference type="Pfam" id="PF00672">
    <property type="entry name" value="HAMP"/>
    <property type="match status" value="1"/>
</dbReference>
<keyword evidence="11" id="KW-0472">Membrane</keyword>
<evidence type="ECO:0000313" key="15">
    <source>
        <dbReference type="Proteomes" id="UP000649573"/>
    </source>
</evidence>
<reference evidence="15" key="1">
    <citation type="journal article" date="2019" name="Int. J. Syst. Evol. Microbiol.">
        <title>The Global Catalogue of Microorganisms (GCM) 10K type strain sequencing project: providing services to taxonomists for standard genome sequencing and annotation.</title>
        <authorList>
            <consortium name="The Broad Institute Genomics Platform"/>
            <consortium name="The Broad Institute Genome Sequencing Center for Infectious Disease"/>
            <person name="Wu L."/>
            <person name="Ma J."/>
        </authorList>
    </citation>
    <scope>NUCLEOTIDE SEQUENCE [LARGE SCALE GENOMIC DNA]</scope>
    <source>
        <strain evidence="15">JCM 3296</strain>
    </source>
</reference>
<dbReference type="InterPro" id="IPR050351">
    <property type="entry name" value="BphY/WalK/GraS-like"/>
</dbReference>
<evidence type="ECO:0000259" key="13">
    <source>
        <dbReference type="PROSITE" id="PS50885"/>
    </source>
</evidence>
<dbReference type="InterPro" id="IPR003660">
    <property type="entry name" value="HAMP_dom"/>
</dbReference>
<evidence type="ECO:0000256" key="2">
    <source>
        <dbReference type="ARBA" id="ARBA00004236"/>
    </source>
</evidence>
<dbReference type="InterPro" id="IPR003661">
    <property type="entry name" value="HisK_dim/P_dom"/>
</dbReference>
<dbReference type="SUPFAM" id="SSF55874">
    <property type="entry name" value="ATPase domain of HSP90 chaperone/DNA topoisomerase II/histidine kinase"/>
    <property type="match status" value="1"/>
</dbReference>
<dbReference type="SMART" id="SM00388">
    <property type="entry name" value="HisKA"/>
    <property type="match status" value="1"/>
</dbReference>
<accession>A0ABQ2VJ97</accession>
<dbReference type="SUPFAM" id="SSF47384">
    <property type="entry name" value="Homodimeric domain of signal transducing histidine kinase"/>
    <property type="match status" value="1"/>
</dbReference>
<keyword evidence="15" id="KW-1185">Reference proteome</keyword>
<dbReference type="Gene3D" id="3.30.565.10">
    <property type="entry name" value="Histidine kinase-like ATPase, C-terminal domain"/>
    <property type="match status" value="1"/>
</dbReference>
<comment type="caution">
    <text evidence="14">The sequence shown here is derived from an EMBL/GenBank/DDBJ whole genome shotgun (WGS) entry which is preliminary data.</text>
</comment>
<evidence type="ECO:0000256" key="4">
    <source>
        <dbReference type="ARBA" id="ARBA00022553"/>
    </source>
</evidence>
<dbReference type="SMART" id="SM00387">
    <property type="entry name" value="HATPase_c"/>
    <property type="match status" value="1"/>
</dbReference>
<organism evidence="14 15">
    <name type="scientific">Lentzea flava</name>
    <dbReference type="NCBI Taxonomy" id="103732"/>
    <lineage>
        <taxon>Bacteria</taxon>
        <taxon>Bacillati</taxon>
        <taxon>Actinomycetota</taxon>
        <taxon>Actinomycetes</taxon>
        <taxon>Pseudonocardiales</taxon>
        <taxon>Pseudonocardiaceae</taxon>
        <taxon>Lentzea</taxon>
    </lineage>
</organism>
<protein>
    <recommendedName>
        <fullName evidence="10">Sensor-like histidine kinase SenX3</fullName>
        <ecNumber evidence="3">2.7.13.3</ecNumber>
    </recommendedName>
</protein>
<evidence type="ECO:0000256" key="8">
    <source>
        <dbReference type="ARBA" id="ARBA00022989"/>
    </source>
</evidence>
<keyword evidence="7 14" id="KW-0418">Kinase</keyword>
<dbReference type="InterPro" id="IPR004358">
    <property type="entry name" value="Sig_transdc_His_kin-like_C"/>
</dbReference>
<name>A0ABQ2VJ97_9PSEU</name>
<keyword evidence="5" id="KW-0808">Transferase</keyword>
<dbReference type="InterPro" id="IPR005467">
    <property type="entry name" value="His_kinase_dom"/>
</dbReference>
<dbReference type="EMBL" id="BMRE01000108">
    <property type="protein sequence ID" value="GGU86917.1"/>
    <property type="molecule type" value="Genomic_DNA"/>
</dbReference>
<dbReference type="SUPFAM" id="SSF158472">
    <property type="entry name" value="HAMP domain-like"/>
    <property type="match status" value="1"/>
</dbReference>
<evidence type="ECO:0000256" key="5">
    <source>
        <dbReference type="ARBA" id="ARBA00022679"/>
    </source>
</evidence>
<evidence type="ECO:0000259" key="12">
    <source>
        <dbReference type="PROSITE" id="PS50109"/>
    </source>
</evidence>
<dbReference type="Gene3D" id="1.10.287.130">
    <property type="match status" value="1"/>
</dbReference>
<feature type="domain" description="HAMP" evidence="13">
    <location>
        <begin position="291"/>
        <end position="343"/>
    </location>
</feature>
<proteinExistence type="predicted"/>
<feature type="transmembrane region" description="Helical" evidence="11">
    <location>
        <begin position="7"/>
        <end position="28"/>
    </location>
</feature>
<dbReference type="InterPro" id="IPR036890">
    <property type="entry name" value="HATPase_C_sf"/>
</dbReference>
<dbReference type="EC" id="2.7.13.3" evidence="3"/>
<keyword evidence="6 11" id="KW-0812">Transmembrane</keyword>
<feature type="domain" description="Histidine kinase" evidence="12">
    <location>
        <begin position="351"/>
        <end position="563"/>
    </location>
</feature>
<comment type="catalytic activity">
    <reaction evidence="1">
        <text>ATP + protein L-histidine = ADP + protein N-phospho-L-histidine.</text>
        <dbReference type="EC" id="2.7.13.3"/>
    </reaction>
</comment>
<sequence>MHRSVYVRLLAVAVLIAMYSIAMTAWLATQLPRASIAHDQGQELATDIRIHAALLSYAIGNRDWRDVDGLVRSILGEHPNRRIVLMSKDGELLVDAGGDNGPLPSTPSAVVDPLAVDPVLVPAAPTDRIDERVLGPFRTPMSSRDRVDSTGTLSCLRAKKNQLPAKDCQENQLSPDTVADFHALLDLEDLVGACLTRKQLSPVNLNPDFTPIIDKGTARARSDEPAITNCIAAARKEQLAPYVPPPALLYLTNPSGIPTTAFDVTGNGWQVTSAAAVVLVVAVAVTALAGARITRPLRALTAAAQNMSDGGEPPLVKVSGSDEIAELAKAFNTMAARPAQMERTRKAMVSDIAHELRTPLSNIHGWLEAAQDGLSDRDPALICLFHKVAMMLQHIVDDLQDLAIADAGELRLAVEPLAADAMLAQVRRAHEARAARSGVTLTAHAPKGLVVRADPLRLRQILDNLITNALRYTRLGESVTIRAARQEHGAVITVADTGAGMAAEGLPHVFDRFWRTDKSRSRNTGGSGVGLAIVRKLAEAHGGSVDVMSAVGKGTTFTLHLPS</sequence>
<dbReference type="SMART" id="SM00304">
    <property type="entry name" value="HAMP"/>
    <property type="match status" value="1"/>
</dbReference>
<keyword evidence="8 11" id="KW-1133">Transmembrane helix</keyword>
<evidence type="ECO:0000256" key="10">
    <source>
        <dbReference type="ARBA" id="ARBA00039401"/>
    </source>
</evidence>
<gene>
    <name evidence="14" type="ORF">GCM10010178_91020</name>
</gene>
<dbReference type="Proteomes" id="UP000649573">
    <property type="component" value="Unassembled WGS sequence"/>
</dbReference>
<keyword evidence="4" id="KW-0597">Phosphoprotein</keyword>
<evidence type="ECO:0000256" key="1">
    <source>
        <dbReference type="ARBA" id="ARBA00000085"/>
    </source>
</evidence>
<dbReference type="CDD" id="cd00075">
    <property type="entry name" value="HATPase"/>
    <property type="match status" value="1"/>
</dbReference>
<dbReference type="InterPro" id="IPR036097">
    <property type="entry name" value="HisK_dim/P_sf"/>
</dbReference>
<evidence type="ECO:0000256" key="7">
    <source>
        <dbReference type="ARBA" id="ARBA00022777"/>
    </source>
</evidence>
<dbReference type="PROSITE" id="PS50109">
    <property type="entry name" value="HIS_KIN"/>
    <property type="match status" value="1"/>
</dbReference>
<dbReference type="CDD" id="cd00082">
    <property type="entry name" value="HisKA"/>
    <property type="match status" value="1"/>
</dbReference>
<keyword evidence="9" id="KW-0902">Two-component regulatory system</keyword>
<comment type="subcellular location">
    <subcellularLocation>
        <location evidence="2">Cell membrane</location>
    </subcellularLocation>
</comment>
<dbReference type="PANTHER" id="PTHR45453:SF1">
    <property type="entry name" value="PHOSPHATE REGULON SENSOR PROTEIN PHOR"/>
    <property type="match status" value="1"/>
</dbReference>
<dbReference type="Pfam" id="PF00512">
    <property type="entry name" value="HisKA"/>
    <property type="match status" value="1"/>
</dbReference>
<dbReference type="InterPro" id="IPR003594">
    <property type="entry name" value="HATPase_dom"/>
</dbReference>
<dbReference type="Gene3D" id="6.10.340.10">
    <property type="match status" value="1"/>
</dbReference>
<dbReference type="PROSITE" id="PS50885">
    <property type="entry name" value="HAMP"/>
    <property type="match status" value="1"/>
</dbReference>
<evidence type="ECO:0000256" key="6">
    <source>
        <dbReference type="ARBA" id="ARBA00022692"/>
    </source>
</evidence>
<evidence type="ECO:0000313" key="14">
    <source>
        <dbReference type="EMBL" id="GGU86917.1"/>
    </source>
</evidence>
<dbReference type="PRINTS" id="PR00344">
    <property type="entry name" value="BCTRLSENSOR"/>
</dbReference>
<evidence type="ECO:0000256" key="3">
    <source>
        <dbReference type="ARBA" id="ARBA00012438"/>
    </source>
</evidence>